<keyword evidence="3" id="KW-1185">Reference proteome</keyword>
<dbReference type="WBParaSite" id="OFLC_0001475601-mRNA-1">
    <property type="protein sequence ID" value="OFLC_0001475601-mRNA-1"/>
    <property type="gene ID" value="OFLC_0001475601"/>
</dbReference>
<sequence>MFSATFYESEEDPGSVQMEQPFSGLGAVPTSNTCTENSCPPVSRRRQIAPQDDVIRNIGTIQRPVLDRRIIYALNWVGLWHDPMTPRSK</sequence>
<dbReference type="EMBL" id="UZAJ01041152">
    <property type="protein sequence ID" value="VDP18543.1"/>
    <property type="molecule type" value="Genomic_DNA"/>
</dbReference>
<evidence type="ECO:0000313" key="3">
    <source>
        <dbReference type="Proteomes" id="UP000267606"/>
    </source>
</evidence>
<name>A0A183I4T3_9BILA</name>
<organism evidence="4">
    <name type="scientific">Onchocerca flexuosa</name>
    <dbReference type="NCBI Taxonomy" id="387005"/>
    <lineage>
        <taxon>Eukaryota</taxon>
        <taxon>Metazoa</taxon>
        <taxon>Ecdysozoa</taxon>
        <taxon>Nematoda</taxon>
        <taxon>Chromadorea</taxon>
        <taxon>Rhabditida</taxon>
        <taxon>Spirurina</taxon>
        <taxon>Spiruromorpha</taxon>
        <taxon>Filarioidea</taxon>
        <taxon>Onchocercidae</taxon>
        <taxon>Onchocerca</taxon>
    </lineage>
</organism>
<evidence type="ECO:0000313" key="2">
    <source>
        <dbReference type="EMBL" id="VDP18543.1"/>
    </source>
</evidence>
<proteinExistence type="predicted"/>
<reference evidence="2 3" key="2">
    <citation type="submission" date="2018-11" db="EMBL/GenBank/DDBJ databases">
        <authorList>
            <consortium name="Pathogen Informatics"/>
        </authorList>
    </citation>
    <scope>NUCLEOTIDE SEQUENCE [LARGE SCALE GENOMIC DNA]</scope>
</reference>
<feature type="region of interest" description="Disordered" evidence="1">
    <location>
        <begin position="1"/>
        <end position="45"/>
    </location>
</feature>
<dbReference type="AlphaFoldDB" id="A0A183I4T3"/>
<protein>
    <submittedName>
        <fullName evidence="2 4">Uncharacterized protein</fullName>
    </submittedName>
</protein>
<gene>
    <name evidence="2" type="ORF">OFLC_LOCUS14745</name>
</gene>
<evidence type="ECO:0000256" key="1">
    <source>
        <dbReference type="SAM" id="MobiDB-lite"/>
    </source>
</evidence>
<feature type="compositionally biased region" description="Polar residues" evidence="1">
    <location>
        <begin position="29"/>
        <end position="40"/>
    </location>
</feature>
<dbReference type="Proteomes" id="UP000267606">
    <property type="component" value="Unassembled WGS sequence"/>
</dbReference>
<reference evidence="4" key="1">
    <citation type="submission" date="2016-06" db="UniProtKB">
        <authorList>
            <consortium name="WormBaseParasite"/>
        </authorList>
    </citation>
    <scope>IDENTIFICATION</scope>
</reference>
<evidence type="ECO:0000313" key="4">
    <source>
        <dbReference type="WBParaSite" id="OFLC_0001475601-mRNA-1"/>
    </source>
</evidence>
<accession>A0A183I4T3</accession>